<feature type="transmembrane region" description="Helical" evidence="1">
    <location>
        <begin position="12"/>
        <end position="31"/>
    </location>
</feature>
<sequence length="260" mass="29024">MLKGSLTGYIDVAQMTLYAFLFFFLGIVLYLRREDKREGYPLEVEYLSQNAEKKQGFPLVPKPKIFRLGHGGVVLAPSGKPDSRPILAQPLERWPGSPLQPTGDPMIDAVGPAAYAERQEVPEMMIDGRPMIVPMRDRADMSVDLEDSDPRGMVVIGADKKRAGVVSDLWIDLAEPQIRYLQVTVDAEAGTREVLLPMTFARISDNRREVKVKSILARHFATVPATKSLDQVTKREEDRICAYFGSGHLYAKPSRLGPIL</sequence>
<dbReference type="SUPFAM" id="SSF50346">
    <property type="entry name" value="PRC-barrel domain"/>
    <property type="match status" value="1"/>
</dbReference>
<protein>
    <submittedName>
        <fullName evidence="4">Photosynthetic reaction center subunit H</fullName>
    </submittedName>
</protein>
<dbReference type="InterPro" id="IPR005652">
    <property type="entry name" value="Photo_RC_H"/>
</dbReference>
<evidence type="ECO:0000259" key="3">
    <source>
        <dbReference type="Pfam" id="PF05239"/>
    </source>
</evidence>
<keyword evidence="1" id="KW-0472">Membrane</keyword>
<keyword evidence="1" id="KW-1133">Transmembrane helix</keyword>
<dbReference type="Pfam" id="PF03967">
    <property type="entry name" value="PRCH"/>
    <property type="match status" value="1"/>
</dbReference>
<keyword evidence="1" id="KW-0812">Transmembrane</keyword>
<feature type="domain" description="PRC-barrel" evidence="3">
    <location>
        <begin position="146"/>
        <end position="213"/>
    </location>
</feature>
<reference evidence="4" key="1">
    <citation type="submission" date="2022-05" db="EMBL/GenBank/DDBJ databases">
        <authorList>
            <person name="Pankratov T."/>
        </authorList>
    </citation>
    <scope>NUCLEOTIDE SEQUENCE</scope>
    <source>
        <strain evidence="4">BP6-180914</strain>
    </source>
</reference>
<dbReference type="GO" id="GO:0030077">
    <property type="term" value="C:plasma membrane light-harvesting complex"/>
    <property type="evidence" value="ECO:0007669"/>
    <property type="project" value="InterPro"/>
</dbReference>
<dbReference type="NCBIfam" id="TIGR01150">
    <property type="entry name" value="puhA"/>
    <property type="match status" value="1"/>
</dbReference>
<dbReference type="InterPro" id="IPR011033">
    <property type="entry name" value="PRC_barrel-like_sf"/>
</dbReference>
<keyword evidence="5" id="KW-1185">Reference proteome</keyword>
<dbReference type="Gene3D" id="3.90.50.10">
    <property type="entry name" value="Photosynthetic Reaction Center, subunit H, domain 2"/>
    <property type="match status" value="1"/>
</dbReference>
<dbReference type="InterPro" id="IPR027275">
    <property type="entry name" value="PRC-brl_dom"/>
</dbReference>
<dbReference type="InterPro" id="IPR014747">
    <property type="entry name" value="Bac_photo_RC_H_C"/>
</dbReference>
<dbReference type="Proteomes" id="UP001165667">
    <property type="component" value="Unassembled WGS sequence"/>
</dbReference>
<gene>
    <name evidence="4" type="primary">puhA</name>
    <name evidence="4" type="ORF">M8523_04660</name>
</gene>
<dbReference type="EMBL" id="JAMOIM010000002">
    <property type="protein sequence ID" value="MCW6507308.1"/>
    <property type="molecule type" value="Genomic_DNA"/>
</dbReference>
<dbReference type="RefSeq" id="WP_282583667.1">
    <property type="nucleotide sequence ID" value="NZ_JAMOIM010000002.1"/>
</dbReference>
<dbReference type="InterPro" id="IPR015810">
    <property type="entry name" value="Photo_RC_H_N"/>
</dbReference>
<dbReference type="Pfam" id="PF05239">
    <property type="entry name" value="PRC"/>
    <property type="match status" value="1"/>
</dbReference>
<organism evidence="4 5">
    <name type="scientific">Lichenifustis flavocetrariae</name>
    <dbReference type="NCBI Taxonomy" id="2949735"/>
    <lineage>
        <taxon>Bacteria</taxon>
        <taxon>Pseudomonadati</taxon>
        <taxon>Pseudomonadota</taxon>
        <taxon>Alphaproteobacteria</taxon>
        <taxon>Hyphomicrobiales</taxon>
        <taxon>Lichenihabitantaceae</taxon>
        <taxon>Lichenifustis</taxon>
    </lineage>
</organism>
<dbReference type="AlphaFoldDB" id="A0AA42CH82"/>
<feature type="domain" description="Photosynthetic reaction centre H subunit N-terminal" evidence="2">
    <location>
        <begin position="5"/>
        <end position="136"/>
    </location>
</feature>
<dbReference type="Gene3D" id="4.10.540.10">
    <property type="entry name" value="Photosynthetic reaction centre, H subunit, N-terminal domain"/>
    <property type="match status" value="1"/>
</dbReference>
<evidence type="ECO:0000256" key="1">
    <source>
        <dbReference type="SAM" id="Phobius"/>
    </source>
</evidence>
<proteinExistence type="predicted"/>
<dbReference type="InterPro" id="IPR037097">
    <property type="entry name" value="Photo_RC_H_N_sf"/>
</dbReference>
<comment type="caution">
    <text evidence="4">The sequence shown here is derived from an EMBL/GenBank/DDBJ whole genome shotgun (WGS) entry which is preliminary data.</text>
</comment>
<evidence type="ECO:0000259" key="2">
    <source>
        <dbReference type="Pfam" id="PF03967"/>
    </source>
</evidence>
<dbReference type="GO" id="GO:0019684">
    <property type="term" value="P:photosynthesis, light reaction"/>
    <property type="evidence" value="ECO:0007669"/>
    <property type="project" value="InterPro"/>
</dbReference>
<evidence type="ECO:0000313" key="4">
    <source>
        <dbReference type="EMBL" id="MCW6507308.1"/>
    </source>
</evidence>
<accession>A0AA42CH82</accession>
<name>A0AA42CH82_9HYPH</name>
<evidence type="ECO:0000313" key="5">
    <source>
        <dbReference type="Proteomes" id="UP001165667"/>
    </source>
</evidence>
<dbReference type="SUPFAM" id="SSF81490">
    <property type="entry name" value="Photosystem II reaction centre subunit H, transmembrane region"/>
    <property type="match status" value="1"/>
</dbReference>